<evidence type="ECO:0000313" key="3">
    <source>
        <dbReference type="Proteomes" id="UP000024404"/>
    </source>
</evidence>
<reference evidence="3" key="1">
    <citation type="submission" date="2013-10" db="EMBL/GenBank/DDBJ databases">
        <title>Genome sequencing of Onchocerca volvulus.</title>
        <authorList>
            <person name="Cotton J."/>
            <person name="Tsai J."/>
            <person name="Stanley E."/>
            <person name="Tracey A."/>
            <person name="Holroyd N."/>
            <person name="Lustigman S."/>
            <person name="Berriman M."/>
        </authorList>
    </citation>
    <scope>NUCLEOTIDE SEQUENCE</scope>
</reference>
<dbReference type="InterPro" id="IPR036383">
    <property type="entry name" value="TSP1_rpt_sf"/>
</dbReference>
<sequence>MLSISLFVLSFLLIRTNPFYFKEQGVLSNTSRNDLSDCDWSEWNECSHLCGGCGMHNRTLTLPNGTRIVHARHCNLKPCMDNKIPCCEPFIFKIGKCLLMEKIRNDKLKSIDPHNQTNDTITTSDGIKEVEFPNDKILGPVKSDKINAIFNITTGVNVDLNGTRNIDDDQIESSGEIDSEIDRNTSDTEILERSDEKANASRVLKQKAKIQDYGKGYDRKGYKQRQRRYRQRLPATVWKLQNVEKPGESQKVTKDKQSFQIIAETIK</sequence>
<dbReference type="OMA" id="NRQHLPR"/>
<proteinExistence type="predicted"/>
<dbReference type="AlphaFoldDB" id="A0A8R1TIX8"/>
<name>A0A8R1TIX8_ONCVO</name>
<feature type="signal peptide" evidence="1">
    <location>
        <begin position="1"/>
        <end position="18"/>
    </location>
</feature>
<reference evidence="2" key="2">
    <citation type="submission" date="2022-06" db="UniProtKB">
        <authorList>
            <consortium name="EnsemblMetazoa"/>
        </authorList>
    </citation>
    <scope>IDENTIFICATION</scope>
</reference>
<keyword evidence="1" id="KW-0732">Signal</keyword>
<feature type="chain" id="PRO_5035731354" evidence="1">
    <location>
        <begin position="19"/>
        <end position="267"/>
    </location>
</feature>
<accession>A0A8R1TIX8</accession>
<evidence type="ECO:0000256" key="1">
    <source>
        <dbReference type="SAM" id="SignalP"/>
    </source>
</evidence>
<protein>
    <submittedName>
        <fullName evidence="2">Uncharacterized protein</fullName>
    </submittedName>
</protein>
<dbReference type="EnsemblMetazoa" id="OVOC10221.1">
    <property type="protein sequence ID" value="OVOC10221.1"/>
    <property type="gene ID" value="WBGene00247030"/>
</dbReference>
<organism evidence="2 3">
    <name type="scientific">Onchocerca volvulus</name>
    <dbReference type="NCBI Taxonomy" id="6282"/>
    <lineage>
        <taxon>Eukaryota</taxon>
        <taxon>Metazoa</taxon>
        <taxon>Ecdysozoa</taxon>
        <taxon>Nematoda</taxon>
        <taxon>Chromadorea</taxon>
        <taxon>Rhabditida</taxon>
        <taxon>Spirurina</taxon>
        <taxon>Spiruromorpha</taxon>
        <taxon>Filarioidea</taxon>
        <taxon>Onchocercidae</taxon>
        <taxon>Onchocerca</taxon>
    </lineage>
</organism>
<evidence type="ECO:0000313" key="2">
    <source>
        <dbReference type="EnsemblMetazoa" id="OVOC10221.1"/>
    </source>
</evidence>
<dbReference type="EMBL" id="CMVM020000328">
    <property type="status" value="NOT_ANNOTATED_CDS"/>
    <property type="molecule type" value="Genomic_DNA"/>
</dbReference>
<dbReference type="Gene3D" id="2.20.100.10">
    <property type="entry name" value="Thrombospondin type-1 (TSP1) repeat"/>
    <property type="match status" value="1"/>
</dbReference>
<keyword evidence="3" id="KW-1185">Reference proteome</keyword>
<dbReference type="Proteomes" id="UP000024404">
    <property type="component" value="Unassembled WGS sequence"/>
</dbReference>